<evidence type="ECO:0000256" key="3">
    <source>
        <dbReference type="ARBA" id="ARBA00005349"/>
    </source>
</evidence>
<dbReference type="InterPro" id="IPR036188">
    <property type="entry name" value="FAD/NAD-bd_sf"/>
</dbReference>
<organism evidence="9 10">
    <name type="scientific">Xanthobacter oligotrophicus</name>
    <dbReference type="NCBI Taxonomy" id="2607286"/>
    <lineage>
        <taxon>Bacteria</taxon>
        <taxon>Pseudomonadati</taxon>
        <taxon>Pseudomonadota</taxon>
        <taxon>Alphaproteobacteria</taxon>
        <taxon>Hyphomicrobiales</taxon>
        <taxon>Xanthobacteraceae</taxon>
        <taxon>Xanthobacter</taxon>
    </lineage>
</organism>
<evidence type="ECO:0000313" key="9">
    <source>
        <dbReference type="EMBL" id="MFG1371355.1"/>
    </source>
</evidence>
<gene>
    <name evidence="9" type="ORF">V5F32_04185</name>
</gene>
<keyword evidence="7" id="KW-0503">Monooxygenase</keyword>
<evidence type="ECO:0000256" key="6">
    <source>
        <dbReference type="ARBA" id="ARBA00023002"/>
    </source>
</evidence>
<evidence type="ECO:0000313" key="10">
    <source>
        <dbReference type="Proteomes" id="UP001604002"/>
    </source>
</evidence>
<keyword evidence="10" id="KW-1185">Reference proteome</keyword>
<sequence>MAQEDIHHGDIQQGDMHHAEMHHAPVHEVIVVGAGPAGLATALGLAARGVPTALVTGPDRGADHRTTALLEGSVRILEDFGLWADLEPRAAPLRDMRIADATRRLVRAPEVTFRSAEIGLSTFGYNIENDALRNGLLAKAMQQPNLHIVRTALERIDFAPDALTLHLADGSTLRARLVVGADGRQSRVRAAAGITMRTRAYPQVAFTATVRHTRSHEDTSTEFHTESGPFTLVPLTGDRSSIVCVVTEREAIRLLGLDDLALARELEARASSVLGRFEMEGGRGAFPLAAETAERLVADRIALISEAAHIMPPIGAQGLNLGLRDAGALVAFVADAFAGGEDVGGEGLLSRYAAARQRDVFGRMRAVDLLNRSLLSDLLPIQGVRGFGLYLLDRVGPLRRTLMRLGIGDKAA</sequence>
<dbReference type="RefSeq" id="WP_393991355.1">
    <property type="nucleotide sequence ID" value="NZ_JBAFVH010000002.1"/>
</dbReference>
<dbReference type="InterPro" id="IPR010971">
    <property type="entry name" value="UbiH/COQ6"/>
</dbReference>
<dbReference type="InterPro" id="IPR002938">
    <property type="entry name" value="FAD-bd"/>
</dbReference>
<keyword evidence="4" id="KW-0285">Flavoprotein</keyword>
<dbReference type="PANTHER" id="PTHR43876:SF7">
    <property type="entry name" value="UBIQUINONE BIOSYNTHESIS MONOOXYGENASE COQ6, MITOCHONDRIAL"/>
    <property type="match status" value="1"/>
</dbReference>
<dbReference type="Pfam" id="PF01494">
    <property type="entry name" value="FAD_binding_3"/>
    <property type="match status" value="1"/>
</dbReference>
<proteinExistence type="inferred from homology"/>
<protein>
    <submittedName>
        <fullName evidence="9">UbiH/UbiF family hydroxylase</fullName>
    </submittedName>
</protein>
<evidence type="ECO:0000256" key="4">
    <source>
        <dbReference type="ARBA" id="ARBA00022630"/>
    </source>
</evidence>
<dbReference type="InterPro" id="IPR051205">
    <property type="entry name" value="UbiH/COQ6_monooxygenase"/>
</dbReference>
<dbReference type="PRINTS" id="PR00420">
    <property type="entry name" value="RNGMNOXGNASE"/>
</dbReference>
<keyword evidence="6" id="KW-0560">Oxidoreductase</keyword>
<dbReference type="PANTHER" id="PTHR43876">
    <property type="entry name" value="UBIQUINONE BIOSYNTHESIS MONOOXYGENASE COQ6, MITOCHONDRIAL"/>
    <property type="match status" value="1"/>
</dbReference>
<comment type="pathway">
    <text evidence="2">Cofactor biosynthesis; ubiquinone biosynthesis.</text>
</comment>
<evidence type="ECO:0000256" key="1">
    <source>
        <dbReference type="ARBA" id="ARBA00001974"/>
    </source>
</evidence>
<evidence type="ECO:0000259" key="8">
    <source>
        <dbReference type="Pfam" id="PF01494"/>
    </source>
</evidence>
<evidence type="ECO:0000256" key="7">
    <source>
        <dbReference type="ARBA" id="ARBA00023033"/>
    </source>
</evidence>
<keyword evidence="5" id="KW-0274">FAD</keyword>
<evidence type="ECO:0000256" key="5">
    <source>
        <dbReference type="ARBA" id="ARBA00022827"/>
    </source>
</evidence>
<comment type="caution">
    <text evidence="9">The sequence shown here is derived from an EMBL/GenBank/DDBJ whole genome shotgun (WGS) entry which is preliminary data.</text>
</comment>
<comment type="similarity">
    <text evidence="3">Belongs to the UbiH/COQ6 family.</text>
</comment>
<dbReference type="NCBIfam" id="NF005691">
    <property type="entry name" value="PRK07494.1"/>
    <property type="match status" value="1"/>
</dbReference>
<dbReference type="NCBIfam" id="TIGR01988">
    <property type="entry name" value="Ubi-OHases"/>
    <property type="match status" value="1"/>
</dbReference>
<dbReference type="Gene3D" id="3.50.50.60">
    <property type="entry name" value="FAD/NAD(P)-binding domain"/>
    <property type="match status" value="2"/>
</dbReference>
<feature type="domain" description="FAD-binding" evidence="8">
    <location>
        <begin position="28"/>
        <end position="358"/>
    </location>
</feature>
<comment type="cofactor">
    <cofactor evidence="1">
        <name>FAD</name>
        <dbReference type="ChEBI" id="CHEBI:57692"/>
    </cofactor>
</comment>
<dbReference type="Proteomes" id="UP001604002">
    <property type="component" value="Unassembled WGS sequence"/>
</dbReference>
<reference evidence="9 10" key="1">
    <citation type="submission" date="2024-02" db="EMBL/GenBank/DDBJ databases">
        <title>Expansion and revision of Xanthobacter and proposal of Roseixanthobacter gen. nov.</title>
        <authorList>
            <person name="Soltysiak M.P.M."/>
            <person name="Jalihal A."/>
            <person name="Ory A."/>
            <person name="Chrisophersen C."/>
            <person name="Lee A.D."/>
            <person name="Boulton J."/>
            <person name="Springer M."/>
        </authorList>
    </citation>
    <scope>NUCLEOTIDE SEQUENCE [LARGE SCALE GENOMIC DNA]</scope>
    <source>
        <strain evidence="9 10">23A</strain>
    </source>
</reference>
<name>A0ABW6ZRL7_9HYPH</name>
<dbReference type="EMBL" id="JBAFVH010000002">
    <property type="protein sequence ID" value="MFG1371355.1"/>
    <property type="molecule type" value="Genomic_DNA"/>
</dbReference>
<evidence type="ECO:0000256" key="2">
    <source>
        <dbReference type="ARBA" id="ARBA00004749"/>
    </source>
</evidence>
<accession>A0ABW6ZRL7</accession>
<dbReference type="SUPFAM" id="SSF51905">
    <property type="entry name" value="FAD/NAD(P)-binding domain"/>
    <property type="match status" value="1"/>
</dbReference>